<dbReference type="GO" id="GO:0000502">
    <property type="term" value="C:proteasome complex"/>
    <property type="evidence" value="ECO:0007669"/>
    <property type="project" value="UniProtKB-KW"/>
</dbReference>
<dbReference type="AlphaFoldDB" id="A0A811Y6K3"/>
<evidence type="ECO:0000313" key="2">
    <source>
        <dbReference type="EMBL" id="CAD7671176.1"/>
    </source>
</evidence>
<dbReference type="Proteomes" id="UP000645828">
    <property type="component" value="Unassembled WGS sequence"/>
</dbReference>
<reference evidence="2" key="1">
    <citation type="submission" date="2020-12" db="EMBL/GenBank/DDBJ databases">
        <authorList>
            <consortium name="Molecular Ecology Group"/>
        </authorList>
    </citation>
    <scope>NUCLEOTIDE SEQUENCE</scope>
    <source>
        <strain evidence="2">TBG_1078</strain>
    </source>
</reference>
<protein>
    <submittedName>
        <fullName evidence="2">(raccoon dog) hypothetical protein</fullName>
    </submittedName>
</protein>
<evidence type="ECO:0000313" key="3">
    <source>
        <dbReference type="Proteomes" id="UP000645828"/>
    </source>
</evidence>
<dbReference type="Gene3D" id="3.60.20.10">
    <property type="entry name" value="Glutamine Phosphoribosylpyrophosphate, subunit 1, domain 1"/>
    <property type="match status" value="1"/>
</dbReference>
<dbReference type="InterPro" id="IPR050115">
    <property type="entry name" value="Proteasome_alpha"/>
</dbReference>
<name>A0A811Y6K3_NYCPR</name>
<organism evidence="2 3">
    <name type="scientific">Nyctereutes procyonoides</name>
    <name type="common">Raccoon dog</name>
    <name type="synonym">Canis procyonoides</name>
    <dbReference type="NCBI Taxonomy" id="34880"/>
    <lineage>
        <taxon>Eukaryota</taxon>
        <taxon>Metazoa</taxon>
        <taxon>Chordata</taxon>
        <taxon>Craniata</taxon>
        <taxon>Vertebrata</taxon>
        <taxon>Euteleostomi</taxon>
        <taxon>Mammalia</taxon>
        <taxon>Eutheria</taxon>
        <taxon>Laurasiatheria</taxon>
        <taxon>Carnivora</taxon>
        <taxon>Caniformia</taxon>
        <taxon>Canidae</taxon>
        <taxon>Nyctereutes</taxon>
    </lineage>
</organism>
<keyword evidence="1" id="KW-0647">Proteasome</keyword>
<dbReference type="SUPFAM" id="SSF56235">
    <property type="entry name" value="N-terminal nucleophile aminohydrolases (Ntn hydrolases)"/>
    <property type="match status" value="1"/>
</dbReference>
<gene>
    <name evidence="2" type="ORF">NYPRO_LOCUS3971</name>
</gene>
<evidence type="ECO:0000256" key="1">
    <source>
        <dbReference type="ARBA" id="ARBA00022942"/>
    </source>
</evidence>
<sequence>MGPNYRVLVHRAQKLAQQYLVSVMQEYTQSGGVHPFGVSLVICGLNRGNSSAVGKNYVNRKTFLKKNNKDLELEDAICTVILTLKESFEG</sequence>
<dbReference type="InterPro" id="IPR029055">
    <property type="entry name" value="Ntn_hydrolases_N"/>
</dbReference>
<dbReference type="PANTHER" id="PTHR11599">
    <property type="entry name" value="PROTEASOME SUBUNIT ALPHA/BETA"/>
    <property type="match status" value="1"/>
</dbReference>
<comment type="caution">
    <text evidence="2">The sequence shown here is derived from an EMBL/GenBank/DDBJ whole genome shotgun (WGS) entry which is preliminary data.</text>
</comment>
<keyword evidence="3" id="KW-1185">Reference proteome</keyword>
<accession>A0A811Y6K3</accession>
<dbReference type="EMBL" id="CAJHUB010000661">
    <property type="protein sequence ID" value="CAD7671176.1"/>
    <property type="molecule type" value="Genomic_DNA"/>
</dbReference>
<proteinExistence type="predicted"/>